<dbReference type="GO" id="GO:0018773">
    <property type="term" value="F:acetylpyruvate hydrolase activity"/>
    <property type="evidence" value="ECO:0007669"/>
    <property type="project" value="TreeGrafter"/>
</dbReference>
<evidence type="ECO:0000313" key="4">
    <source>
        <dbReference type="Proteomes" id="UP000292347"/>
    </source>
</evidence>
<organism evidence="3 4">
    <name type="scientific">Sphingomonas desiccabilis</name>
    <dbReference type="NCBI Taxonomy" id="429134"/>
    <lineage>
        <taxon>Bacteria</taxon>
        <taxon>Pseudomonadati</taxon>
        <taxon>Pseudomonadota</taxon>
        <taxon>Alphaproteobacteria</taxon>
        <taxon>Sphingomonadales</taxon>
        <taxon>Sphingomonadaceae</taxon>
        <taxon>Sphingomonas</taxon>
    </lineage>
</organism>
<dbReference type="PANTHER" id="PTHR11820:SF90">
    <property type="entry name" value="FLUTATHIONE S-TRANSFERASE"/>
    <property type="match status" value="1"/>
</dbReference>
<dbReference type="InterPro" id="IPR011234">
    <property type="entry name" value="Fumarylacetoacetase-like_C"/>
</dbReference>
<evidence type="ECO:0000313" key="3">
    <source>
        <dbReference type="EMBL" id="RXZ31807.1"/>
    </source>
</evidence>
<dbReference type="Proteomes" id="UP000292347">
    <property type="component" value="Unassembled WGS sequence"/>
</dbReference>
<dbReference type="InterPro" id="IPR036663">
    <property type="entry name" value="Fumarylacetoacetase_C_sf"/>
</dbReference>
<protein>
    <submittedName>
        <fullName evidence="3">FAA hydrolase family protein</fullName>
    </submittedName>
</protein>
<gene>
    <name evidence="3" type="ORF">EO081_11440</name>
</gene>
<evidence type="ECO:0000259" key="2">
    <source>
        <dbReference type="Pfam" id="PF01557"/>
    </source>
</evidence>
<reference evidence="3 4" key="1">
    <citation type="submission" date="2019-01" db="EMBL/GenBank/DDBJ databases">
        <title>Sphingomonas mucosissima sp. nov. and Sphingomonas desiccabilis sp. nov., from biological soil crusts in the Colorado Plateau, USA.</title>
        <authorList>
            <person name="Zhu D."/>
        </authorList>
    </citation>
    <scope>NUCLEOTIDE SEQUENCE [LARGE SCALE GENOMIC DNA]</scope>
    <source>
        <strain evidence="3 4">CP1D</strain>
    </source>
</reference>
<keyword evidence="1" id="KW-0479">Metal-binding</keyword>
<keyword evidence="4" id="KW-1185">Reference proteome</keyword>
<evidence type="ECO:0000256" key="1">
    <source>
        <dbReference type="ARBA" id="ARBA00022723"/>
    </source>
</evidence>
<comment type="caution">
    <text evidence="3">The sequence shown here is derived from an EMBL/GenBank/DDBJ whole genome shotgun (WGS) entry which is preliminary data.</text>
</comment>
<dbReference type="Gene3D" id="3.90.850.10">
    <property type="entry name" value="Fumarylacetoacetase-like, C-terminal domain"/>
    <property type="match status" value="1"/>
</dbReference>
<dbReference type="Pfam" id="PF01557">
    <property type="entry name" value="FAA_hydrolase"/>
    <property type="match status" value="1"/>
</dbReference>
<dbReference type="OrthoDB" id="5197601at2"/>
<dbReference type="AlphaFoldDB" id="A0A4Q2ITG9"/>
<proteinExistence type="predicted"/>
<sequence>MPRRHRGRAGPWPDEQARTILLPMNLPTVSIPTVAIHGSSACFPVRRIFCVGQNYAEHAREMGSDPERQQPFFFAKPADAVVASGTTLPFPSRTQNLHHEVELVIALGEGGADVPTQDAERLIFGCAVGIDLTRRDLQAVAKKAGRPWDMAKGFDQSAPVGAIVPGALPARASAITLEVNGSRRQSGVLSDMIWSPAEILAILSNYVRLAPGDLIFTGTPSGVGPLNRGDQVTASVEGLPPVRIELA</sequence>
<dbReference type="GO" id="GO:0046872">
    <property type="term" value="F:metal ion binding"/>
    <property type="evidence" value="ECO:0007669"/>
    <property type="project" value="UniProtKB-KW"/>
</dbReference>
<feature type="domain" description="Fumarylacetoacetase-like C-terminal" evidence="2">
    <location>
        <begin position="48"/>
        <end position="243"/>
    </location>
</feature>
<accession>A0A4Q2ITG9</accession>
<dbReference type="EMBL" id="SDPT01000002">
    <property type="protein sequence ID" value="RXZ31807.1"/>
    <property type="molecule type" value="Genomic_DNA"/>
</dbReference>
<keyword evidence="3" id="KW-0378">Hydrolase</keyword>
<dbReference type="SUPFAM" id="SSF56529">
    <property type="entry name" value="FAH"/>
    <property type="match status" value="1"/>
</dbReference>
<dbReference type="PANTHER" id="PTHR11820">
    <property type="entry name" value="ACYLPYRUVASE"/>
    <property type="match status" value="1"/>
</dbReference>
<name>A0A4Q2ITG9_9SPHN</name>